<accession>A0AAD4HRJ8</accession>
<dbReference type="Proteomes" id="UP001195769">
    <property type="component" value="Unassembled WGS sequence"/>
</dbReference>
<evidence type="ECO:0000313" key="3">
    <source>
        <dbReference type="EMBL" id="KAG1906177.1"/>
    </source>
</evidence>
<gene>
    <name evidence="3" type="ORF">F5891DRAFT_1182392</name>
</gene>
<feature type="transmembrane region" description="Helical" evidence="2">
    <location>
        <begin position="20"/>
        <end position="41"/>
    </location>
</feature>
<dbReference type="RefSeq" id="XP_041231752.1">
    <property type="nucleotide sequence ID" value="XM_041366156.1"/>
</dbReference>
<keyword evidence="2" id="KW-0812">Transmembrane</keyword>
<organism evidence="3 4">
    <name type="scientific">Suillus fuscotomentosus</name>
    <dbReference type="NCBI Taxonomy" id="1912939"/>
    <lineage>
        <taxon>Eukaryota</taxon>
        <taxon>Fungi</taxon>
        <taxon>Dikarya</taxon>
        <taxon>Basidiomycota</taxon>
        <taxon>Agaricomycotina</taxon>
        <taxon>Agaricomycetes</taxon>
        <taxon>Agaricomycetidae</taxon>
        <taxon>Boletales</taxon>
        <taxon>Suillineae</taxon>
        <taxon>Suillaceae</taxon>
        <taxon>Suillus</taxon>
    </lineage>
</organism>
<sequence>MSKSDLLLSELSKFQFHSSSSIRFFPHTVNLIAKAFLSFFYRQPKRKRQVKVAKRGRKCPSDNNDIITLEDGLENAELTPLEQELLDEECGGPANSEDSAETATSSTVSDDVDEAK</sequence>
<name>A0AAD4HRJ8_9AGAM</name>
<keyword evidence="2" id="KW-0472">Membrane</keyword>
<dbReference type="GeneID" id="64660454"/>
<keyword evidence="4" id="KW-1185">Reference proteome</keyword>
<proteinExistence type="predicted"/>
<feature type="region of interest" description="Disordered" evidence="1">
    <location>
        <begin position="87"/>
        <end position="116"/>
    </location>
</feature>
<evidence type="ECO:0000313" key="4">
    <source>
        <dbReference type="Proteomes" id="UP001195769"/>
    </source>
</evidence>
<keyword evidence="2" id="KW-1133">Transmembrane helix</keyword>
<comment type="caution">
    <text evidence="3">The sequence shown here is derived from an EMBL/GenBank/DDBJ whole genome shotgun (WGS) entry which is preliminary data.</text>
</comment>
<reference evidence="3" key="1">
    <citation type="journal article" date="2020" name="New Phytol.">
        <title>Comparative genomics reveals dynamic genome evolution in host specialist ectomycorrhizal fungi.</title>
        <authorList>
            <person name="Lofgren L.A."/>
            <person name="Nguyen N.H."/>
            <person name="Vilgalys R."/>
            <person name="Ruytinx J."/>
            <person name="Liao H.L."/>
            <person name="Branco S."/>
            <person name="Kuo A."/>
            <person name="LaButti K."/>
            <person name="Lipzen A."/>
            <person name="Andreopoulos W."/>
            <person name="Pangilinan J."/>
            <person name="Riley R."/>
            <person name="Hundley H."/>
            <person name="Na H."/>
            <person name="Barry K."/>
            <person name="Grigoriev I.V."/>
            <person name="Stajich J.E."/>
            <person name="Kennedy P.G."/>
        </authorList>
    </citation>
    <scope>NUCLEOTIDE SEQUENCE</scope>
    <source>
        <strain evidence="3">FC203</strain>
    </source>
</reference>
<dbReference type="AlphaFoldDB" id="A0AAD4HRJ8"/>
<protein>
    <submittedName>
        <fullName evidence="3">Uncharacterized protein</fullName>
    </submittedName>
</protein>
<evidence type="ECO:0000256" key="1">
    <source>
        <dbReference type="SAM" id="MobiDB-lite"/>
    </source>
</evidence>
<dbReference type="EMBL" id="JABBWK010000005">
    <property type="protein sequence ID" value="KAG1906177.1"/>
    <property type="molecule type" value="Genomic_DNA"/>
</dbReference>
<evidence type="ECO:0000256" key="2">
    <source>
        <dbReference type="SAM" id="Phobius"/>
    </source>
</evidence>